<dbReference type="PANTHER" id="PTHR10953">
    <property type="entry name" value="UBIQUITIN-ACTIVATING ENZYME E1"/>
    <property type="match status" value="1"/>
</dbReference>
<dbReference type="EMBL" id="CP012175">
    <property type="protein sequence ID" value="AKV82125.1"/>
    <property type="molecule type" value="Genomic_DNA"/>
</dbReference>
<dbReference type="InterPro" id="IPR035985">
    <property type="entry name" value="Ubiquitin-activating_enz"/>
</dbReference>
<dbReference type="OMA" id="EVACATM"/>
<proteinExistence type="predicted"/>
<evidence type="ECO:0000313" key="7">
    <source>
        <dbReference type="EMBL" id="AKV84375.1"/>
    </source>
</evidence>
<dbReference type="OrthoDB" id="7915at2157"/>
<dbReference type="EMBL" id="CP012172">
    <property type="protein sequence ID" value="AKV75389.1"/>
    <property type="molecule type" value="Genomic_DNA"/>
</dbReference>
<dbReference type="Proteomes" id="UP000068832">
    <property type="component" value="Chromosome"/>
</dbReference>
<evidence type="ECO:0000313" key="4">
    <source>
        <dbReference type="EMBL" id="AKV77635.1"/>
    </source>
</evidence>
<evidence type="ECO:0000313" key="11">
    <source>
        <dbReference type="Proteomes" id="UP000062398"/>
    </source>
</evidence>
<dbReference type="SUPFAM" id="SSF69572">
    <property type="entry name" value="Activating enzymes of the ubiquitin-like proteins"/>
    <property type="match status" value="1"/>
</dbReference>
<dbReference type="GO" id="GO:0004792">
    <property type="term" value="F:thiosulfate-cyanide sulfurtransferase activity"/>
    <property type="evidence" value="ECO:0007669"/>
    <property type="project" value="TreeGrafter"/>
</dbReference>
<dbReference type="GO" id="GO:0005737">
    <property type="term" value="C:cytoplasm"/>
    <property type="evidence" value="ECO:0007669"/>
    <property type="project" value="TreeGrafter"/>
</dbReference>
<dbReference type="EMBL" id="CP012174">
    <property type="protein sequence ID" value="AKV79880.1"/>
    <property type="molecule type" value="Genomic_DNA"/>
</dbReference>
<dbReference type="PATRIC" id="fig|43687.5.peg.2035"/>
<evidence type="ECO:0000313" key="3">
    <source>
        <dbReference type="EMBL" id="AKV75389.1"/>
    </source>
</evidence>
<name>A0A088E6E0_9CREN</name>
<dbReference type="Pfam" id="PF00899">
    <property type="entry name" value="ThiF"/>
    <property type="match status" value="1"/>
</dbReference>
<dbReference type="Gene3D" id="3.40.50.720">
    <property type="entry name" value="NAD(P)-binding Rossmann-like Domain"/>
    <property type="match status" value="1"/>
</dbReference>
<reference evidence="7 9" key="3">
    <citation type="submission" date="2015-07" db="EMBL/GenBank/DDBJ databases">
        <title>Physiological, transcriptional responses and genome re-sequencing of acid resistant extremely thermoacidophilic Metallosphaera sedula SARC-M1.</title>
        <authorList>
            <person name="Ai C."/>
            <person name="McCarthy S."/>
            <person name="Eckrich V."/>
            <person name="Rudrappa D."/>
            <person name="Qiu G."/>
            <person name="Blum P."/>
        </authorList>
    </citation>
    <scope>NUCLEOTIDE SEQUENCE [LARGE SCALE GENOMIC DNA]</scope>
    <source>
        <strain evidence="7 9">SARC-M1</strain>
    </source>
</reference>
<sequence>MFTRQLLVLGPEAQEKLSSLDVLVAGCGALGTAILELLVRLGVGRIAVVDADVIETSNLHRTHLFTLSDVGKPKALVCAQRAMEIGSGSKVTPILDIVDETNAESLVKGRDFVFDALDNVNPRLILNDACVKNGVPLIYGGVTGEYGSAMFVSPRDTPCLSCFMEPVEQADACETMGTTAMTVSLVANLQVQMMLNAIRGDIPRGLYYVDARSLTLQAVDMKRNPSCEACSLGEYRYLKGIRMNCGLVRVNERPPAGPRPYLKRTPDGLLICYENCFKKIGR</sequence>
<dbReference type="EMBL" id="CP012173">
    <property type="protein sequence ID" value="AKV77635.1"/>
    <property type="molecule type" value="Genomic_DNA"/>
</dbReference>
<evidence type="ECO:0000259" key="1">
    <source>
        <dbReference type="Pfam" id="PF00899"/>
    </source>
</evidence>
<reference evidence="10 11" key="2">
    <citation type="journal article" date="2015" name="Genome Announc.">
        <title>Complete Genome Sequences of Evolved Arsenate-Resistant Metallosphaera sedula Strains.</title>
        <authorList>
            <person name="Ai C."/>
            <person name="McCarthy S."/>
            <person name="Schackwitz W."/>
            <person name="Martin J."/>
            <person name="Lipzen A."/>
            <person name="Blum P."/>
        </authorList>
    </citation>
    <scope>NUCLEOTIDE SEQUENCE [LARGE SCALE GENOMIC DNA]</scope>
    <source>
        <strain evidence="5 11">ARS120-1</strain>
        <strain evidence="6 10">ARS120-2</strain>
        <strain evidence="3 13">ARS50-1</strain>
        <strain evidence="4 12">ARS50-2</strain>
    </source>
</reference>
<evidence type="ECO:0000313" key="2">
    <source>
        <dbReference type="EMBL" id="AIM28004.1"/>
    </source>
</evidence>
<evidence type="ECO:0000313" key="13">
    <source>
        <dbReference type="Proteomes" id="UP000068832"/>
    </source>
</evidence>
<accession>A0A088E6E0</accession>
<dbReference type="Proteomes" id="UP000029084">
    <property type="component" value="Chromosome"/>
</dbReference>
<protein>
    <submittedName>
        <fullName evidence="3">Thiamine biosynthesis protein ThiF</fullName>
    </submittedName>
    <submittedName>
        <fullName evidence="2">UBA/THIF-type NAD/FAD binding protein</fullName>
    </submittedName>
</protein>
<evidence type="ECO:0000313" key="9">
    <source>
        <dbReference type="Proteomes" id="UP000056255"/>
    </source>
</evidence>
<evidence type="ECO:0000313" key="10">
    <source>
        <dbReference type="Proteomes" id="UP000061362"/>
    </source>
</evidence>
<dbReference type="InterPro" id="IPR045886">
    <property type="entry name" value="ThiF/MoeB/HesA"/>
</dbReference>
<dbReference type="Proteomes" id="UP000062398">
    <property type="component" value="Chromosome"/>
</dbReference>
<evidence type="ECO:0000313" key="8">
    <source>
        <dbReference type="Proteomes" id="UP000029084"/>
    </source>
</evidence>
<dbReference type="InterPro" id="IPR000594">
    <property type="entry name" value="ThiF_NAD_FAD-bd"/>
</dbReference>
<evidence type="ECO:0000313" key="5">
    <source>
        <dbReference type="EMBL" id="AKV79880.1"/>
    </source>
</evidence>
<evidence type="ECO:0000313" key="6">
    <source>
        <dbReference type="EMBL" id="AKV82125.1"/>
    </source>
</evidence>
<dbReference type="Proteomes" id="UP000062475">
    <property type="component" value="Chromosome"/>
</dbReference>
<organism evidence="2 8">
    <name type="scientific">Metallosphaera sedula</name>
    <dbReference type="NCBI Taxonomy" id="43687"/>
    <lineage>
        <taxon>Archaea</taxon>
        <taxon>Thermoproteota</taxon>
        <taxon>Thermoprotei</taxon>
        <taxon>Sulfolobales</taxon>
        <taxon>Sulfolobaceae</taxon>
        <taxon>Metallosphaera</taxon>
    </lineage>
</organism>
<dbReference type="PANTHER" id="PTHR10953:SF102">
    <property type="entry name" value="ADENYLYLTRANSFERASE AND SULFURTRANSFERASE MOCS3"/>
    <property type="match status" value="1"/>
</dbReference>
<dbReference type="CDD" id="cd00757">
    <property type="entry name" value="ThiF_MoeB_HesA_family"/>
    <property type="match status" value="1"/>
</dbReference>
<dbReference type="EMBL" id="CP012176">
    <property type="protein sequence ID" value="AKV84375.1"/>
    <property type="molecule type" value="Genomic_DNA"/>
</dbReference>
<gene>
    <name evidence="2" type="ORF">HA72_1880</name>
    <name evidence="3" type="ORF">MsedA_1924</name>
    <name evidence="4" type="ORF">MsedB_1926</name>
    <name evidence="5" type="ORF">MsedC_1924</name>
    <name evidence="6" type="ORF">MsedD_1925</name>
    <name evidence="7" type="ORF">MsedE_1926</name>
</gene>
<evidence type="ECO:0000313" key="12">
    <source>
        <dbReference type="Proteomes" id="UP000062475"/>
    </source>
</evidence>
<feature type="domain" description="THIF-type NAD/FAD binding fold" evidence="1">
    <location>
        <begin position="3"/>
        <end position="228"/>
    </location>
</feature>
<dbReference type="GO" id="GO:0008641">
    <property type="term" value="F:ubiquitin-like modifier activating enzyme activity"/>
    <property type="evidence" value="ECO:0007669"/>
    <property type="project" value="InterPro"/>
</dbReference>
<reference evidence="2 8" key="1">
    <citation type="journal article" date="2014" name="J. Bacteriol.">
        <title>Role of an Archaeal PitA Transporter in the Copper and Arsenic Resistance of Metallosphaera sedula, an Extreme Thermoacidophile.</title>
        <authorList>
            <person name="McCarthy S."/>
            <person name="Ai C."/>
            <person name="Wheaton G."/>
            <person name="Tevatia R."/>
            <person name="Eckrich V."/>
            <person name="Kelly R."/>
            <person name="Blum P."/>
        </authorList>
    </citation>
    <scope>NUCLEOTIDE SEQUENCE [LARGE SCALE GENOMIC DNA]</scope>
    <source>
        <strain evidence="2 8">CuR1</strain>
    </source>
</reference>
<dbReference type="EMBL" id="CP008822">
    <property type="protein sequence ID" value="AIM28004.1"/>
    <property type="molecule type" value="Genomic_DNA"/>
</dbReference>
<dbReference type="Proteomes" id="UP000061362">
    <property type="component" value="Chromosome"/>
</dbReference>
<dbReference type="AlphaFoldDB" id="A0A088E6E0"/>
<dbReference type="Proteomes" id="UP000056255">
    <property type="component" value="Chromosome"/>
</dbReference>
<dbReference type="GO" id="GO:0016779">
    <property type="term" value="F:nucleotidyltransferase activity"/>
    <property type="evidence" value="ECO:0007669"/>
    <property type="project" value="TreeGrafter"/>
</dbReference>